<accession>A0A5S9R4I6</accession>
<dbReference type="OrthoDB" id="5124088at2"/>
<proteinExistence type="predicted"/>
<dbReference type="GO" id="GO:0003677">
    <property type="term" value="F:DNA binding"/>
    <property type="evidence" value="ECO:0007669"/>
    <property type="project" value="InterPro"/>
</dbReference>
<evidence type="ECO:0000313" key="2">
    <source>
        <dbReference type="EMBL" id="CAA0129282.1"/>
    </source>
</evidence>
<protein>
    <submittedName>
        <fullName evidence="2">Protein RecT</fullName>
    </submittedName>
</protein>
<keyword evidence="3" id="KW-1185">Reference proteome</keyword>
<dbReference type="InterPro" id="IPR004590">
    <property type="entry name" value="ssDNA_annealing_RecT"/>
</dbReference>
<reference evidence="2 3" key="1">
    <citation type="submission" date="2019-11" db="EMBL/GenBank/DDBJ databases">
        <authorList>
            <person name="Holert J."/>
        </authorList>
    </citation>
    <scope>NUCLEOTIDE SEQUENCE [LARGE SCALE GENOMIC DNA]</scope>
    <source>
        <strain evidence="2">BC8_1</strain>
    </source>
</reference>
<evidence type="ECO:0000313" key="3">
    <source>
        <dbReference type="Proteomes" id="UP000430146"/>
    </source>
</evidence>
<sequence length="335" mass="36798">MTTTTEVATNEQKQPTLAQLIKQMEPEIAKALPSHMKPERMARIATTVLRQTPALARCTPESFLGALLTASQLGLEPGPIGESYFVPFGRDVTFIPGYRGLIKLARNSGQLVDIWAEIVYSNDEFDYTLGLHRDLKHVPAKGDRGEPTHVYAAAELKDGGHPFVVMTTAEVDAIRKRSRASSNGPWVTDWAAMARKTAVKQLSKWLPLSAEFNAASVLDGAVRTDLKSQVIDVAPDYDVDGEVMPDDQPAVEAPKQPAKGKTRSKAAEPPADEVFATADQLAKLKQIQDMEKYDDDGWRDFVAATIQQDRVEAIDRLTPEQAQTVIDLFAEEAAK</sequence>
<dbReference type="GO" id="GO:0006259">
    <property type="term" value="P:DNA metabolic process"/>
    <property type="evidence" value="ECO:0007669"/>
    <property type="project" value="InterPro"/>
</dbReference>
<dbReference type="InterPro" id="IPR018330">
    <property type="entry name" value="RecT_fam"/>
</dbReference>
<organism evidence="2 3">
    <name type="scientific">Mycolicibacterium vanbaalenii</name>
    <name type="common">Mycobacterium vanbaalenii</name>
    <dbReference type="NCBI Taxonomy" id="110539"/>
    <lineage>
        <taxon>Bacteria</taxon>
        <taxon>Bacillati</taxon>
        <taxon>Actinomycetota</taxon>
        <taxon>Actinomycetes</taxon>
        <taxon>Mycobacteriales</taxon>
        <taxon>Mycobacteriaceae</taxon>
        <taxon>Mycolicibacterium</taxon>
    </lineage>
</organism>
<dbReference type="Pfam" id="PF03837">
    <property type="entry name" value="RecT"/>
    <property type="match status" value="1"/>
</dbReference>
<dbReference type="EMBL" id="CACSIP010000035">
    <property type="protein sequence ID" value="CAA0129282.1"/>
    <property type="molecule type" value="Genomic_DNA"/>
</dbReference>
<evidence type="ECO:0000256" key="1">
    <source>
        <dbReference type="SAM" id="MobiDB-lite"/>
    </source>
</evidence>
<gene>
    <name evidence="2" type="primary">recT</name>
    <name evidence="2" type="ORF">AELLOGFF_05508</name>
</gene>
<feature type="region of interest" description="Disordered" evidence="1">
    <location>
        <begin position="242"/>
        <end position="271"/>
    </location>
</feature>
<dbReference type="AlphaFoldDB" id="A0A5S9R4I6"/>
<dbReference type="NCBIfam" id="TIGR00616">
    <property type="entry name" value="rect"/>
    <property type="match status" value="1"/>
</dbReference>
<dbReference type="Proteomes" id="UP000430146">
    <property type="component" value="Unassembled WGS sequence"/>
</dbReference>
<name>A0A5S9R4I6_MYCVN</name>
<dbReference type="RefSeq" id="WP_159233478.1">
    <property type="nucleotide sequence ID" value="NZ_CACSIP010000035.1"/>
</dbReference>